<dbReference type="RefSeq" id="WP_326757513.1">
    <property type="nucleotide sequence ID" value="NZ_CP109135.1"/>
</dbReference>
<organism evidence="2 3">
    <name type="scientific">Streptomyces phaeochromogenes</name>
    <dbReference type="NCBI Taxonomy" id="1923"/>
    <lineage>
        <taxon>Bacteria</taxon>
        <taxon>Bacillati</taxon>
        <taxon>Actinomycetota</taxon>
        <taxon>Actinomycetes</taxon>
        <taxon>Kitasatosporales</taxon>
        <taxon>Streptomycetaceae</taxon>
        <taxon>Streptomyces</taxon>
        <taxon>Streptomyces phaeochromogenes group</taxon>
    </lineage>
</organism>
<evidence type="ECO:0000256" key="1">
    <source>
        <dbReference type="SAM" id="MobiDB-lite"/>
    </source>
</evidence>
<protein>
    <submittedName>
        <fullName evidence="2">Uncharacterized protein</fullName>
    </submittedName>
</protein>
<sequence length="51" mass="5699">MADHVHTSEGAAQDRADRREPPFAQTDPVQIRRGRASVQGWLLLFSWVPAA</sequence>
<name>A0ABZ1H0M6_STRPH</name>
<evidence type="ECO:0000313" key="3">
    <source>
        <dbReference type="Proteomes" id="UP001340816"/>
    </source>
</evidence>
<feature type="compositionally biased region" description="Basic and acidic residues" evidence="1">
    <location>
        <begin position="1"/>
        <end position="21"/>
    </location>
</feature>
<dbReference type="EMBL" id="CP109135">
    <property type="protein sequence ID" value="WSD11970.1"/>
    <property type="molecule type" value="Genomic_DNA"/>
</dbReference>
<feature type="region of interest" description="Disordered" evidence="1">
    <location>
        <begin position="1"/>
        <end position="31"/>
    </location>
</feature>
<proteinExistence type="predicted"/>
<gene>
    <name evidence="2" type="ORF">OHB35_01390</name>
</gene>
<evidence type="ECO:0000313" key="2">
    <source>
        <dbReference type="EMBL" id="WSD11970.1"/>
    </source>
</evidence>
<reference evidence="2 3" key="1">
    <citation type="submission" date="2022-10" db="EMBL/GenBank/DDBJ databases">
        <title>The complete genomes of actinobacterial strains from the NBC collection.</title>
        <authorList>
            <person name="Joergensen T.S."/>
            <person name="Alvarez Arevalo M."/>
            <person name="Sterndorff E.B."/>
            <person name="Faurdal D."/>
            <person name="Vuksanovic O."/>
            <person name="Mourched A.-S."/>
            <person name="Charusanti P."/>
            <person name="Shaw S."/>
            <person name="Blin K."/>
            <person name="Weber T."/>
        </authorList>
    </citation>
    <scope>NUCLEOTIDE SEQUENCE [LARGE SCALE GENOMIC DNA]</scope>
    <source>
        <strain evidence="2 3">NBC 01752</strain>
    </source>
</reference>
<dbReference type="Proteomes" id="UP001340816">
    <property type="component" value="Chromosome"/>
</dbReference>
<keyword evidence="3" id="KW-1185">Reference proteome</keyword>
<accession>A0ABZ1H0M6</accession>